<dbReference type="Pfam" id="PF14091">
    <property type="entry name" value="DUF4269"/>
    <property type="match status" value="1"/>
</dbReference>
<accession>A0A7G7GE00</accession>
<dbReference type="Proteomes" id="UP000515237">
    <property type="component" value="Chromosome"/>
</dbReference>
<evidence type="ECO:0000313" key="1">
    <source>
        <dbReference type="EMBL" id="QNF35384.1"/>
    </source>
</evidence>
<dbReference type="AlphaFoldDB" id="A0A7G7GE00"/>
<reference evidence="1 2" key="1">
    <citation type="journal article" date="2018" name="Int. J. Syst. Evol. Microbiol.">
        <title>Adhaeribacter swui sp. nov., isolated from wet mud.</title>
        <authorList>
            <person name="Kim D.U."/>
            <person name="Kim K.W."/>
            <person name="Kang M.S."/>
            <person name="Kim J.Y."/>
            <person name="Jang J.H."/>
            <person name="Kim M.K."/>
        </authorList>
    </citation>
    <scope>NUCLEOTIDE SEQUENCE [LARGE SCALE GENOMIC DNA]</scope>
    <source>
        <strain evidence="1 2">KCTC 52873</strain>
    </source>
</reference>
<gene>
    <name evidence="1" type="ORF">HUW51_22690</name>
</gene>
<dbReference type="InterPro" id="IPR025365">
    <property type="entry name" value="DUF4269"/>
</dbReference>
<keyword evidence="2" id="KW-1185">Reference proteome</keyword>
<sequence length="173" mass="19811">MDFTDITYLQHGSPAQQQAYRILTNYQLLDILAGFTPVLVGTFPLDIQVPGSDLDVICYCPNIELFKSVIQHNFAECANFTLREKDIKDELTVIANFTIEDLPVEIFGQNKPVAEQLAFRHMQIEYQILLEKGNSFKQHVRRLKAQGFKTEPAFCQLLDLPGDPYQTLLNFKI</sequence>
<organism evidence="1 2">
    <name type="scientific">Adhaeribacter swui</name>
    <dbReference type="NCBI Taxonomy" id="2086471"/>
    <lineage>
        <taxon>Bacteria</taxon>
        <taxon>Pseudomonadati</taxon>
        <taxon>Bacteroidota</taxon>
        <taxon>Cytophagia</taxon>
        <taxon>Cytophagales</taxon>
        <taxon>Hymenobacteraceae</taxon>
        <taxon>Adhaeribacter</taxon>
    </lineage>
</organism>
<dbReference type="RefSeq" id="WP_185271875.1">
    <property type="nucleotide sequence ID" value="NZ_CP055156.1"/>
</dbReference>
<name>A0A7G7GE00_9BACT</name>
<protein>
    <submittedName>
        <fullName evidence="1">DUF4269 domain-containing protein</fullName>
    </submittedName>
</protein>
<evidence type="ECO:0000313" key="2">
    <source>
        <dbReference type="Proteomes" id="UP000515237"/>
    </source>
</evidence>
<proteinExistence type="predicted"/>
<dbReference type="KEGG" id="aswu:HUW51_22690"/>
<dbReference type="EMBL" id="CP055156">
    <property type="protein sequence ID" value="QNF35384.1"/>
    <property type="molecule type" value="Genomic_DNA"/>
</dbReference>